<dbReference type="PANTHER" id="PTHR12703">
    <property type="entry name" value="TRANSMEMBRANE PROTEIN 33"/>
    <property type="match status" value="1"/>
</dbReference>
<evidence type="ECO:0000256" key="4">
    <source>
        <dbReference type="ARBA" id="ARBA00022989"/>
    </source>
</evidence>
<organism evidence="7 8">
    <name type="scientific">Polistes dominula</name>
    <name type="common">European paper wasp</name>
    <name type="synonym">Vespa dominula</name>
    <dbReference type="NCBI Taxonomy" id="743375"/>
    <lineage>
        <taxon>Eukaryota</taxon>
        <taxon>Metazoa</taxon>
        <taxon>Ecdysozoa</taxon>
        <taxon>Arthropoda</taxon>
        <taxon>Hexapoda</taxon>
        <taxon>Insecta</taxon>
        <taxon>Pterygota</taxon>
        <taxon>Neoptera</taxon>
        <taxon>Endopterygota</taxon>
        <taxon>Hymenoptera</taxon>
        <taxon>Apocrita</taxon>
        <taxon>Aculeata</taxon>
        <taxon>Vespoidea</taxon>
        <taxon>Vespidae</taxon>
        <taxon>Polistinae</taxon>
        <taxon>Polistini</taxon>
        <taxon>Polistes</taxon>
    </lineage>
</organism>
<evidence type="ECO:0000313" key="7">
    <source>
        <dbReference type="Proteomes" id="UP000694924"/>
    </source>
</evidence>
<reference evidence="8" key="1">
    <citation type="submission" date="2025-08" db="UniProtKB">
        <authorList>
            <consortium name="RefSeq"/>
        </authorList>
    </citation>
    <scope>IDENTIFICATION</scope>
    <source>
        <tissue evidence="8">Whole body</tissue>
    </source>
</reference>
<comment type="subcellular location">
    <subcellularLocation>
        <location evidence="1">Membrane</location>
        <topology evidence="1">Multi-pass membrane protein</topology>
    </subcellularLocation>
</comment>
<comment type="similarity">
    <text evidence="2">Belongs to the PER33/POM33 family.</text>
</comment>
<keyword evidence="7" id="KW-1185">Reference proteome</keyword>
<feature type="transmembrane region" description="Helical" evidence="6">
    <location>
        <begin position="33"/>
        <end position="54"/>
    </location>
</feature>
<gene>
    <name evidence="8" type="primary">LOC107074112</name>
</gene>
<dbReference type="PANTHER" id="PTHR12703:SF4">
    <property type="entry name" value="TRANSMEMBRANE PROTEIN 33"/>
    <property type="match status" value="1"/>
</dbReference>
<evidence type="ECO:0000313" key="8">
    <source>
        <dbReference type="RefSeq" id="XP_015190698.1"/>
    </source>
</evidence>
<dbReference type="RefSeq" id="XP_015190698.1">
    <property type="nucleotide sequence ID" value="XM_015335212.1"/>
</dbReference>
<proteinExistence type="inferred from homology"/>
<dbReference type="GeneID" id="107074112"/>
<name>A0ABM1JE10_POLDO</name>
<evidence type="ECO:0000256" key="3">
    <source>
        <dbReference type="ARBA" id="ARBA00022692"/>
    </source>
</evidence>
<dbReference type="InterPro" id="IPR051645">
    <property type="entry name" value="PER33/POM33_regulator"/>
</dbReference>
<dbReference type="InterPro" id="IPR005344">
    <property type="entry name" value="TMEM33/Pom33"/>
</dbReference>
<feature type="transmembrane region" description="Helical" evidence="6">
    <location>
        <begin position="171"/>
        <end position="197"/>
    </location>
</feature>
<keyword evidence="5 6" id="KW-0472">Membrane</keyword>
<accession>A0ABM1JE10</accession>
<evidence type="ECO:0000256" key="1">
    <source>
        <dbReference type="ARBA" id="ARBA00004141"/>
    </source>
</evidence>
<dbReference type="Pfam" id="PF03661">
    <property type="entry name" value="TMEM33_Pom33"/>
    <property type="match status" value="1"/>
</dbReference>
<protein>
    <submittedName>
        <fullName evidence="8">Krueppel homolog 2</fullName>
    </submittedName>
</protein>
<dbReference type="Proteomes" id="UP000694924">
    <property type="component" value="Unplaced"/>
</dbReference>
<evidence type="ECO:0000256" key="2">
    <source>
        <dbReference type="ARBA" id="ARBA00007322"/>
    </source>
</evidence>
<keyword evidence="4 6" id="KW-1133">Transmembrane helix</keyword>
<evidence type="ECO:0000256" key="6">
    <source>
        <dbReference type="SAM" id="Phobius"/>
    </source>
</evidence>
<keyword evidence="3 6" id="KW-0812">Transmembrane</keyword>
<sequence>MADTASSGSTSREVSEKGWLVLKQYVIDNKIKAGLWFTRLLTMMFTISYVIPIFGNVYNIYYKALMSHAATSALRLHQRLPNVQFSREFLGMLLLEDSCHYLFYSIIFLYVPPVTIVLVPIFIFAMLHFFSFSLTLLDCLGHNSWWAMRLVISLVEFQSYNILRFCALSEIIILPFTVLLVFTGRVGLLTPIIYYQFLKMRLASQRNAFTRNMFHEIRGLLSTVSKKPAMPDILRKVIEGFLSLTQQMAPVPQ</sequence>
<evidence type="ECO:0000256" key="5">
    <source>
        <dbReference type="ARBA" id="ARBA00023136"/>
    </source>
</evidence>